<dbReference type="InterPro" id="IPR004864">
    <property type="entry name" value="LEA_2"/>
</dbReference>
<dbReference type="OrthoDB" id="871277at2"/>
<dbReference type="Proteomes" id="UP000298471">
    <property type="component" value="Unassembled WGS sequence"/>
</dbReference>
<name>A0A4Z0QED2_9BACT</name>
<dbReference type="SUPFAM" id="SSF117070">
    <property type="entry name" value="LEA14-like"/>
    <property type="match status" value="2"/>
</dbReference>
<evidence type="ECO:0000256" key="2">
    <source>
        <dbReference type="SAM" id="Phobius"/>
    </source>
</evidence>
<feature type="transmembrane region" description="Helical" evidence="2">
    <location>
        <begin position="36"/>
        <end position="53"/>
    </location>
</feature>
<keyword evidence="2" id="KW-0812">Transmembrane</keyword>
<evidence type="ECO:0000313" key="5">
    <source>
        <dbReference type="Proteomes" id="UP000298471"/>
    </source>
</evidence>
<comment type="caution">
    <text evidence="4">The sequence shown here is derived from an EMBL/GenBank/DDBJ whole genome shotgun (WGS) entry which is preliminary data.</text>
</comment>
<protein>
    <recommendedName>
        <fullName evidence="3">Water stress and hypersensitive response domain-containing protein</fullName>
    </recommendedName>
</protein>
<dbReference type="EMBL" id="SRMB01000002">
    <property type="protein sequence ID" value="TGE27553.1"/>
    <property type="molecule type" value="Genomic_DNA"/>
</dbReference>
<accession>A0A4Z0QED2</accession>
<reference evidence="4 5" key="1">
    <citation type="submission" date="2019-04" db="EMBL/GenBank/DDBJ databases">
        <authorList>
            <person name="Feng G."/>
            <person name="Zhang J."/>
            <person name="Zhu H."/>
        </authorList>
    </citation>
    <scope>NUCLEOTIDE SEQUENCE [LARGE SCALE GENOMIC DNA]</scope>
    <source>
        <strain evidence="4 5">9PBR-1</strain>
    </source>
</reference>
<keyword evidence="2" id="KW-0472">Membrane</keyword>
<keyword evidence="2" id="KW-1133">Transmembrane helix</keyword>
<dbReference type="Gene3D" id="2.60.40.1820">
    <property type="match status" value="2"/>
</dbReference>
<sequence length="330" mass="36817">MWLNFNKLLLSFKCGVSSFILLLMTTNSSSRRHPGLWILVLLVLVGTGAYLYFRSDKGQEVLADKGQELLPTLENATMTVGNITPDEVKAHMKVDLRNQMPITLQVDSFSYVTKVDGTELAHGAKDQATVLKGKGISHLSVPVSMDLGKIKDKIKTSQQDCVDVQMVMTLFTTLPIAGSKKIPVEVTKRIYVPKMPRIEVADIDVEHLGLKNGEAVVNLKITNYNPFPFTIRQVKYDFRISDDMQVQGVEEKDVSFRKKGTEMMPIRVRFEPKGMPKVAFKTLFKAEKTPYTLDGHVVVAAGKHNPKDMTMNFASNGSLQDLKNIPKSGE</sequence>
<gene>
    <name evidence="4" type="ORF">E5K02_14365</name>
</gene>
<feature type="domain" description="Water stress and hypersensitive response" evidence="3">
    <location>
        <begin position="73"/>
        <end position="189"/>
    </location>
</feature>
<evidence type="ECO:0000259" key="3">
    <source>
        <dbReference type="SMART" id="SM00769"/>
    </source>
</evidence>
<organism evidence="4 5">
    <name type="scientific">Hymenobacter metallicola</name>
    <dbReference type="NCBI Taxonomy" id="2563114"/>
    <lineage>
        <taxon>Bacteria</taxon>
        <taxon>Pseudomonadati</taxon>
        <taxon>Bacteroidota</taxon>
        <taxon>Cytophagia</taxon>
        <taxon>Cytophagales</taxon>
        <taxon>Hymenobacteraceae</taxon>
        <taxon>Hymenobacter</taxon>
    </lineage>
</organism>
<dbReference type="InterPro" id="IPR013990">
    <property type="entry name" value="WHy-dom"/>
</dbReference>
<keyword evidence="5" id="KW-1185">Reference proteome</keyword>
<dbReference type="AlphaFoldDB" id="A0A4Z0QED2"/>
<dbReference type="GO" id="GO:0009269">
    <property type="term" value="P:response to desiccation"/>
    <property type="evidence" value="ECO:0007669"/>
    <property type="project" value="InterPro"/>
</dbReference>
<dbReference type="PANTHER" id="PTHR31459:SF2">
    <property type="entry name" value="OS03G0843300 PROTEIN"/>
    <property type="match status" value="1"/>
</dbReference>
<dbReference type="Pfam" id="PF03168">
    <property type="entry name" value="LEA_2"/>
    <property type="match status" value="2"/>
</dbReference>
<dbReference type="InterPro" id="IPR045043">
    <property type="entry name" value="Lea14-like"/>
</dbReference>
<feature type="domain" description="Water stress and hypersensitive response" evidence="3">
    <location>
        <begin position="198"/>
        <end position="316"/>
    </location>
</feature>
<evidence type="ECO:0000256" key="1">
    <source>
        <dbReference type="ARBA" id="ARBA00005960"/>
    </source>
</evidence>
<evidence type="ECO:0000313" key="4">
    <source>
        <dbReference type="EMBL" id="TGE27553.1"/>
    </source>
</evidence>
<proteinExistence type="inferred from homology"/>
<comment type="similarity">
    <text evidence="1">Belongs to the LEA type 2 family.</text>
</comment>
<dbReference type="PANTHER" id="PTHR31459">
    <property type="match status" value="1"/>
</dbReference>
<dbReference type="SMART" id="SM00769">
    <property type="entry name" value="WHy"/>
    <property type="match status" value="2"/>
</dbReference>